<sequence>ELAKESDVLEFLDSLHKGKLSRNEANYAQALHACTKLKALDLGRQVHLEIQRSGLEENLQLGNHVINMYAKCGSLAEARAFFDKLSPERRNVFTWTAVMSAYAQTGHCKETALHLFHRMQLEGVRPNLITFAVVLEACDSSRFLDDARLLHRLAMENGFDGDSVVGTILVRTYVLCKSLDDARRTFDGLKLKSLVSWTAMIQAYAEKGLDKEAFYLYRGMRQEGLQPDRVSYLLMLGTCDRPEKLEVGKRIHSELAAGGFQRDTAVQIALVTMYGRCGDLEASASVFSTIERSCDDEISWNAMLGAYGQNGHPDEAFALFRKFMLLGLKPSRPSFLTILGLCERLHTARTLHENIVESGLEHEFTIQTALISCYGKCGGLDDAKKIFDGMEDHDVVSWTGIVETHARYGRGGEALLLFYKMQQDGSRPNNISFTCILSACSHAGLVREGCQLFESLVRDHGLVPSELNFGCLVDLLGRAGRLDLAEGCLSRVALDRNLRMVLLGACRNQGDVERGRRVVGDVFAAKDSSSEAGYVLLSNLYAASTKK</sequence>
<dbReference type="InterPro" id="IPR046960">
    <property type="entry name" value="PPR_At4g14850-like_plant"/>
</dbReference>
<keyword evidence="1" id="KW-0677">Repeat</keyword>
<dbReference type="InterPro" id="IPR011990">
    <property type="entry name" value="TPR-like_helical_dom_sf"/>
</dbReference>
<organism evidence="4">
    <name type="scientific">Selaginella moellendorffii</name>
    <name type="common">Spikemoss</name>
    <dbReference type="NCBI Taxonomy" id="88036"/>
    <lineage>
        <taxon>Eukaryota</taxon>
        <taxon>Viridiplantae</taxon>
        <taxon>Streptophyta</taxon>
        <taxon>Embryophyta</taxon>
        <taxon>Tracheophyta</taxon>
        <taxon>Lycopodiopsida</taxon>
        <taxon>Selaginellales</taxon>
        <taxon>Selaginellaceae</taxon>
        <taxon>Selaginella</taxon>
    </lineage>
</organism>
<reference evidence="3 4" key="1">
    <citation type="journal article" date="2011" name="Science">
        <title>The Selaginella genome identifies genetic changes associated with the evolution of vascular plants.</title>
        <authorList>
            <person name="Banks J.A."/>
            <person name="Nishiyama T."/>
            <person name="Hasebe M."/>
            <person name="Bowman J.L."/>
            <person name="Gribskov M."/>
            <person name="dePamphilis C."/>
            <person name="Albert V.A."/>
            <person name="Aono N."/>
            <person name="Aoyama T."/>
            <person name="Ambrose B.A."/>
            <person name="Ashton N.W."/>
            <person name="Axtell M.J."/>
            <person name="Barker E."/>
            <person name="Barker M.S."/>
            <person name="Bennetzen J.L."/>
            <person name="Bonawitz N.D."/>
            <person name="Chapple C."/>
            <person name="Cheng C."/>
            <person name="Correa L.G."/>
            <person name="Dacre M."/>
            <person name="DeBarry J."/>
            <person name="Dreyer I."/>
            <person name="Elias M."/>
            <person name="Engstrom E.M."/>
            <person name="Estelle M."/>
            <person name="Feng L."/>
            <person name="Finet C."/>
            <person name="Floyd S.K."/>
            <person name="Frommer W.B."/>
            <person name="Fujita T."/>
            <person name="Gramzow L."/>
            <person name="Gutensohn M."/>
            <person name="Harholt J."/>
            <person name="Hattori M."/>
            <person name="Heyl A."/>
            <person name="Hirai T."/>
            <person name="Hiwatashi Y."/>
            <person name="Ishikawa M."/>
            <person name="Iwata M."/>
            <person name="Karol K.G."/>
            <person name="Koehler B."/>
            <person name="Kolukisaoglu U."/>
            <person name="Kubo M."/>
            <person name="Kurata T."/>
            <person name="Lalonde S."/>
            <person name="Li K."/>
            <person name="Li Y."/>
            <person name="Litt A."/>
            <person name="Lyons E."/>
            <person name="Manning G."/>
            <person name="Maruyama T."/>
            <person name="Michael T.P."/>
            <person name="Mikami K."/>
            <person name="Miyazaki S."/>
            <person name="Morinaga S."/>
            <person name="Murata T."/>
            <person name="Mueller-Roeber B."/>
            <person name="Nelson D.R."/>
            <person name="Obara M."/>
            <person name="Oguri Y."/>
            <person name="Olmstead R.G."/>
            <person name="Onodera N."/>
            <person name="Petersen B.L."/>
            <person name="Pils B."/>
            <person name="Prigge M."/>
            <person name="Rensing S.A."/>
            <person name="Riano-Pachon D.M."/>
            <person name="Roberts A.W."/>
            <person name="Sato Y."/>
            <person name="Scheller H.V."/>
            <person name="Schulz B."/>
            <person name="Schulz C."/>
            <person name="Shakirov E.V."/>
            <person name="Shibagaki N."/>
            <person name="Shinohara N."/>
            <person name="Shippen D.E."/>
            <person name="Soerensen I."/>
            <person name="Sotooka R."/>
            <person name="Sugimoto N."/>
            <person name="Sugita M."/>
            <person name="Sumikawa N."/>
            <person name="Tanurdzic M."/>
            <person name="Theissen G."/>
            <person name="Ulvskov P."/>
            <person name="Wakazuki S."/>
            <person name="Weng J.K."/>
            <person name="Willats W.W."/>
            <person name="Wipf D."/>
            <person name="Wolf P.G."/>
            <person name="Yang L."/>
            <person name="Zimmer A.D."/>
            <person name="Zhu Q."/>
            <person name="Mitros T."/>
            <person name="Hellsten U."/>
            <person name="Loque D."/>
            <person name="Otillar R."/>
            <person name="Salamov A."/>
            <person name="Schmutz J."/>
            <person name="Shapiro H."/>
            <person name="Lindquist E."/>
            <person name="Lucas S."/>
            <person name="Rokhsar D."/>
            <person name="Grigoriev I.V."/>
        </authorList>
    </citation>
    <scope>NUCLEOTIDE SEQUENCE [LARGE SCALE GENOMIC DNA]</scope>
</reference>
<feature type="repeat" description="PPR" evidence="2">
    <location>
        <begin position="91"/>
        <end position="126"/>
    </location>
</feature>
<evidence type="ECO:0000256" key="1">
    <source>
        <dbReference type="ARBA" id="ARBA00022737"/>
    </source>
</evidence>
<keyword evidence="4" id="KW-1185">Reference proteome</keyword>
<dbReference type="GO" id="GO:0048731">
    <property type="term" value="P:system development"/>
    <property type="evidence" value="ECO:0007669"/>
    <property type="project" value="UniProtKB-ARBA"/>
</dbReference>
<dbReference type="Pfam" id="PF01535">
    <property type="entry name" value="PPR"/>
    <property type="match status" value="5"/>
</dbReference>
<dbReference type="GO" id="GO:0003723">
    <property type="term" value="F:RNA binding"/>
    <property type="evidence" value="ECO:0007669"/>
    <property type="project" value="InterPro"/>
</dbReference>
<dbReference type="PANTHER" id="PTHR47926:SF533">
    <property type="entry name" value="DYW DOMAIN-CONTAINING PROTEIN"/>
    <property type="match status" value="1"/>
</dbReference>
<dbReference type="PANTHER" id="PTHR47926">
    <property type="entry name" value="PENTATRICOPEPTIDE REPEAT-CONTAINING PROTEIN"/>
    <property type="match status" value="1"/>
</dbReference>
<proteinExistence type="predicted"/>
<gene>
    <name evidence="3" type="ORF">SELMODRAFT_99677</name>
</gene>
<dbReference type="Pfam" id="PF13041">
    <property type="entry name" value="PPR_2"/>
    <property type="match status" value="2"/>
</dbReference>
<evidence type="ECO:0000313" key="4">
    <source>
        <dbReference type="Proteomes" id="UP000001514"/>
    </source>
</evidence>
<dbReference type="GO" id="GO:0009451">
    <property type="term" value="P:RNA modification"/>
    <property type="evidence" value="ECO:0000318"/>
    <property type="project" value="GO_Central"/>
</dbReference>
<dbReference type="FunFam" id="1.25.40.10:FF:000381">
    <property type="entry name" value="Pentatricopeptide repeat-containing protein"/>
    <property type="match status" value="1"/>
</dbReference>
<feature type="repeat" description="PPR" evidence="2">
    <location>
        <begin position="193"/>
        <end position="227"/>
    </location>
</feature>
<dbReference type="PROSITE" id="PS51375">
    <property type="entry name" value="PPR"/>
    <property type="match status" value="5"/>
</dbReference>
<name>D8RR68_SELML</name>
<dbReference type="eggNOG" id="KOG4197">
    <property type="taxonomic scope" value="Eukaryota"/>
</dbReference>
<dbReference type="Gene3D" id="1.25.40.10">
    <property type="entry name" value="Tetratricopeptide repeat domain"/>
    <property type="match status" value="4"/>
</dbReference>
<dbReference type="InParanoid" id="D8RR68"/>
<evidence type="ECO:0000256" key="2">
    <source>
        <dbReference type="PROSITE-ProRule" id="PRU00708"/>
    </source>
</evidence>
<dbReference type="InterPro" id="IPR002885">
    <property type="entry name" value="PPR_rpt"/>
</dbReference>
<dbReference type="NCBIfam" id="TIGR00756">
    <property type="entry name" value="PPR"/>
    <property type="match status" value="6"/>
</dbReference>
<dbReference type="AlphaFoldDB" id="D8RR68"/>
<dbReference type="HOGENOM" id="CLU_002706_0_1_1"/>
<dbReference type="EMBL" id="GL377587">
    <property type="protein sequence ID" value="EFJ25192.1"/>
    <property type="molecule type" value="Genomic_DNA"/>
</dbReference>
<feature type="repeat" description="PPR" evidence="2">
    <location>
        <begin position="394"/>
        <end position="428"/>
    </location>
</feature>
<feature type="repeat" description="PPR" evidence="2">
    <location>
        <begin position="429"/>
        <end position="464"/>
    </location>
</feature>
<accession>D8RR68</accession>
<dbReference type="Gramene" id="EFJ25192">
    <property type="protein sequence ID" value="EFJ25192"/>
    <property type="gene ID" value="SELMODRAFT_99677"/>
</dbReference>
<feature type="non-terminal residue" evidence="3">
    <location>
        <position position="1"/>
    </location>
</feature>
<dbReference type="FunFam" id="1.25.40.10:FF:000158">
    <property type="entry name" value="pentatricopeptide repeat-containing protein At2g33680"/>
    <property type="match status" value="1"/>
</dbReference>
<evidence type="ECO:0008006" key="5">
    <source>
        <dbReference type="Google" id="ProtNLM"/>
    </source>
</evidence>
<dbReference type="Proteomes" id="UP000001514">
    <property type="component" value="Unassembled WGS sequence"/>
</dbReference>
<feature type="repeat" description="PPR" evidence="2">
    <location>
        <begin position="296"/>
        <end position="330"/>
    </location>
</feature>
<evidence type="ECO:0000313" key="3">
    <source>
        <dbReference type="EMBL" id="EFJ25192.1"/>
    </source>
</evidence>
<protein>
    <recommendedName>
        <fullName evidence="5">Pentacotripeptide-repeat region of PRORP domain-containing protein</fullName>
    </recommendedName>
</protein>
<dbReference type="KEGG" id="smo:SELMODRAFT_99677"/>